<sequence length="327" mass="34979">MTEMTFQEAVVAAIVEEMERDPTVFNLGQDIGPIYNGAMHSARGLSDRFGADRIIDTPISETAMTGAGIGAAICGMRPIVQIMFAEFLGLTITPLACEAAAMWYKSDGQISVPMVIRVLCGAGPHRGHAEDYIGLVAGVPGLKVVMPSCPGDAKGLMTAAIRDNNPIVFFEHMGIYHGPRQEVPAAGEAIALGKADIKRHGRDVTIVASGMMVQRSLRAAEKLAGEDVSAEVIDPRTLVPLDLDTVLASVRKTRRLVVVSESWRTGDPLSDMTARVAEELAGEGPLRIARAALQNTPRPFALSLARASMPDLQDIINAVRKVKDDTK</sequence>
<evidence type="ECO:0000256" key="1">
    <source>
        <dbReference type="ARBA" id="ARBA00001964"/>
    </source>
</evidence>
<evidence type="ECO:0000313" key="6">
    <source>
        <dbReference type="Proteomes" id="UP000245396"/>
    </source>
</evidence>
<keyword evidence="2" id="KW-0560">Oxidoreductase</keyword>
<dbReference type="Pfam" id="PF02779">
    <property type="entry name" value="Transket_pyr"/>
    <property type="match status" value="1"/>
</dbReference>
<comment type="caution">
    <text evidence="5">The sequence shown here is derived from an EMBL/GenBank/DDBJ whole genome shotgun (WGS) entry which is preliminary data.</text>
</comment>
<dbReference type="Gene3D" id="3.40.50.920">
    <property type="match status" value="1"/>
</dbReference>
<accession>A0A316C4K9</accession>
<dbReference type="InterPro" id="IPR033248">
    <property type="entry name" value="Transketolase_C"/>
</dbReference>
<dbReference type="OrthoDB" id="9780894at2"/>
<dbReference type="SUPFAM" id="SSF52518">
    <property type="entry name" value="Thiamin diphosphate-binding fold (THDP-binding)"/>
    <property type="match status" value="1"/>
</dbReference>
<proteinExistence type="predicted"/>
<dbReference type="SMART" id="SM00861">
    <property type="entry name" value="Transket_pyr"/>
    <property type="match status" value="1"/>
</dbReference>
<comment type="cofactor">
    <cofactor evidence="1">
        <name>thiamine diphosphate</name>
        <dbReference type="ChEBI" id="CHEBI:58937"/>
    </cofactor>
</comment>
<gene>
    <name evidence="5" type="ORF">C7441_105195</name>
</gene>
<organism evidence="5 6">
    <name type="scientific">Pseudaminobacter salicylatoxidans</name>
    <dbReference type="NCBI Taxonomy" id="93369"/>
    <lineage>
        <taxon>Bacteria</taxon>
        <taxon>Pseudomonadati</taxon>
        <taxon>Pseudomonadota</taxon>
        <taxon>Alphaproteobacteria</taxon>
        <taxon>Hyphomicrobiales</taxon>
        <taxon>Phyllobacteriaceae</taxon>
        <taxon>Pseudaminobacter</taxon>
    </lineage>
</organism>
<dbReference type="Pfam" id="PF02780">
    <property type="entry name" value="Transketolase_C"/>
    <property type="match status" value="1"/>
</dbReference>
<dbReference type="EMBL" id="QGGG01000005">
    <property type="protein sequence ID" value="PWJ84579.1"/>
    <property type="molecule type" value="Genomic_DNA"/>
</dbReference>
<dbReference type="InterPro" id="IPR009014">
    <property type="entry name" value="Transketo_C/PFOR_II"/>
</dbReference>
<protein>
    <submittedName>
        <fullName evidence="5">Pyruvate dehydrogenase E1 component beta subunit</fullName>
    </submittedName>
</protein>
<evidence type="ECO:0000256" key="3">
    <source>
        <dbReference type="ARBA" id="ARBA00023052"/>
    </source>
</evidence>
<evidence type="ECO:0000259" key="4">
    <source>
        <dbReference type="SMART" id="SM00861"/>
    </source>
</evidence>
<dbReference type="CDD" id="cd07036">
    <property type="entry name" value="TPP_PYR_E1-PDHc-beta_like"/>
    <property type="match status" value="1"/>
</dbReference>
<dbReference type="Gene3D" id="3.40.50.970">
    <property type="match status" value="1"/>
</dbReference>
<dbReference type="GO" id="GO:0016491">
    <property type="term" value="F:oxidoreductase activity"/>
    <property type="evidence" value="ECO:0007669"/>
    <property type="project" value="UniProtKB-KW"/>
</dbReference>
<keyword evidence="5" id="KW-0670">Pyruvate</keyword>
<dbReference type="Proteomes" id="UP000245396">
    <property type="component" value="Unassembled WGS sequence"/>
</dbReference>
<reference evidence="5 6" key="1">
    <citation type="submission" date="2018-05" db="EMBL/GenBank/DDBJ databases">
        <title>Genomic Encyclopedia of Type Strains, Phase IV (KMG-IV): sequencing the most valuable type-strain genomes for metagenomic binning, comparative biology and taxonomic classification.</title>
        <authorList>
            <person name="Goeker M."/>
        </authorList>
    </citation>
    <scope>NUCLEOTIDE SEQUENCE [LARGE SCALE GENOMIC DNA]</scope>
    <source>
        <strain evidence="5 6">DSM 6986</strain>
    </source>
</reference>
<dbReference type="InterPro" id="IPR005475">
    <property type="entry name" value="Transketolase-like_Pyr-bd"/>
</dbReference>
<dbReference type="SUPFAM" id="SSF52922">
    <property type="entry name" value="TK C-terminal domain-like"/>
    <property type="match status" value="1"/>
</dbReference>
<name>A0A316C4K9_PSESE</name>
<dbReference type="PANTHER" id="PTHR43257:SF2">
    <property type="entry name" value="PYRUVATE DEHYDROGENASE E1 COMPONENT SUBUNIT BETA"/>
    <property type="match status" value="1"/>
</dbReference>
<dbReference type="InterPro" id="IPR029061">
    <property type="entry name" value="THDP-binding"/>
</dbReference>
<feature type="domain" description="Transketolase-like pyrimidine-binding" evidence="4">
    <location>
        <begin position="4"/>
        <end position="178"/>
    </location>
</feature>
<dbReference type="AlphaFoldDB" id="A0A316C4K9"/>
<evidence type="ECO:0000313" key="5">
    <source>
        <dbReference type="EMBL" id="PWJ84579.1"/>
    </source>
</evidence>
<keyword evidence="6" id="KW-1185">Reference proteome</keyword>
<dbReference type="RefSeq" id="WP_109612614.1">
    <property type="nucleotide sequence ID" value="NZ_QGGG01000005.1"/>
</dbReference>
<keyword evidence="3" id="KW-0786">Thiamine pyrophosphate</keyword>
<dbReference type="PANTHER" id="PTHR43257">
    <property type="entry name" value="PYRUVATE DEHYDROGENASE E1 COMPONENT BETA SUBUNIT"/>
    <property type="match status" value="1"/>
</dbReference>
<evidence type="ECO:0000256" key="2">
    <source>
        <dbReference type="ARBA" id="ARBA00023002"/>
    </source>
</evidence>